<comment type="subcellular location">
    <subcellularLocation>
        <location evidence="2 8">Cytoplasm</location>
    </subcellularLocation>
</comment>
<protein>
    <recommendedName>
        <fullName evidence="8 10">Proline iminopeptidase</fullName>
        <shortName evidence="8">PIP</shortName>
        <ecNumber evidence="8 10">3.4.11.5</ecNumber>
    </recommendedName>
    <alternativeName>
        <fullName evidence="8">Prolyl aminopeptidase</fullName>
    </alternativeName>
</protein>
<evidence type="ECO:0000256" key="5">
    <source>
        <dbReference type="ARBA" id="ARBA00022490"/>
    </source>
</evidence>
<evidence type="ECO:0000256" key="9">
    <source>
        <dbReference type="PIRSR" id="PIRSR006431-1"/>
    </source>
</evidence>
<dbReference type="GO" id="GO:0005737">
    <property type="term" value="C:cytoplasm"/>
    <property type="evidence" value="ECO:0007669"/>
    <property type="project" value="UniProtKB-SubCell"/>
</dbReference>
<dbReference type="PANTHER" id="PTHR43722">
    <property type="entry name" value="PROLINE IMINOPEPTIDASE"/>
    <property type="match status" value="1"/>
</dbReference>
<keyword evidence="5 8" id="KW-0963">Cytoplasm</keyword>
<feature type="active site" description="Proton donor" evidence="9">
    <location>
        <position position="305"/>
    </location>
</feature>
<name>A0A0L0GAB5_9EUKA</name>
<keyword evidence="13" id="KW-1185">Reference proteome</keyword>
<dbReference type="eggNOG" id="ENOG502QPPY">
    <property type="taxonomic scope" value="Eukaryota"/>
</dbReference>
<proteinExistence type="inferred from homology"/>
<dbReference type="PANTHER" id="PTHR43722:SF1">
    <property type="entry name" value="PROLINE IMINOPEPTIDASE"/>
    <property type="match status" value="1"/>
</dbReference>
<dbReference type="PIRSF" id="PIRSF006431">
    <property type="entry name" value="Pept_S33"/>
    <property type="match status" value="1"/>
</dbReference>
<evidence type="ECO:0000256" key="10">
    <source>
        <dbReference type="RuleBase" id="RU003421"/>
    </source>
</evidence>
<keyword evidence="6 8" id="KW-0645">Protease</keyword>
<dbReference type="PRINTS" id="PR00793">
    <property type="entry name" value="PROAMNOPTASE"/>
</dbReference>
<feature type="active site" description="Nucleophile" evidence="9">
    <location>
        <position position="120"/>
    </location>
</feature>
<dbReference type="OrthoDB" id="10249433at2759"/>
<evidence type="ECO:0000259" key="11">
    <source>
        <dbReference type="Pfam" id="PF00561"/>
    </source>
</evidence>
<dbReference type="PRINTS" id="PR00111">
    <property type="entry name" value="ABHYDROLASE"/>
</dbReference>
<evidence type="ECO:0000256" key="8">
    <source>
        <dbReference type="PIRNR" id="PIRNR006431"/>
    </source>
</evidence>
<dbReference type="GO" id="GO:0004177">
    <property type="term" value="F:aminopeptidase activity"/>
    <property type="evidence" value="ECO:0007669"/>
    <property type="project" value="UniProtKB-UniRule"/>
</dbReference>
<reference evidence="12 13" key="1">
    <citation type="submission" date="2011-02" db="EMBL/GenBank/DDBJ databases">
        <title>The Genome Sequence of Sphaeroforma arctica JP610.</title>
        <authorList>
            <consortium name="The Broad Institute Genome Sequencing Platform"/>
            <person name="Russ C."/>
            <person name="Cuomo C."/>
            <person name="Young S.K."/>
            <person name="Zeng Q."/>
            <person name="Gargeya S."/>
            <person name="Alvarado L."/>
            <person name="Berlin A."/>
            <person name="Chapman S.B."/>
            <person name="Chen Z."/>
            <person name="Freedman E."/>
            <person name="Gellesch M."/>
            <person name="Goldberg J."/>
            <person name="Griggs A."/>
            <person name="Gujja S."/>
            <person name="Heilman E."/>
            <person name="Heiman D."/>
            <person name="Howarth C."/>
            <person name="Mehta T."/>
            <person name="Neiman D."/>
            <person name="Pearson M."/>
            <person name="Roberts A."/>
            <person name="Saif S."/>
            <person name="Shea T."/>
            <person name="Shenoy N."/>
            <person name="Sisk P."/>
            <person name="Stolte C."/>
            <person name="Sykes S."/>
            <person name="White J."/>
            <person name="Yandava C."/>
            <person name="Burger G."/>
            <person name="Gray M.W."/>
            <person name="Holland P.W.H."/>
            <person name="King N."/>
            <person name="Lang F.B.F."/>
            <person name="Roger A.J."/>
            <person name="Ruiz-Trillo I."/>
            <person name="Haas B."/>
            <person name="Nusbaum C."/>
            <person name="Birren B."/>
        </authorList>
    </citation>
    <scope>NUCLEOTIDE SEQUENCE [LARGE SCALE GENOMIC DNA]</scope>
    <source>
        <strain evidence="12 13">JP610</strain>
    </source>
</reference>
<dbReference type="Gene3D" id="3.40.50.1820">
    <property type="entry name" value="alpha/beta hydrolase"/>
    <property type="match status" value="1"/>
</dbReference>
<dbReference type="InterPro" id="IPR000073">
    <property type="entry name" value="AB_hydrolase_1"/>
</dbReference>
<evidence type="ECO:0000256" key="1">
    <source>
        <dbReference type="ARBA" id="ARBA00001585"/>
    </source>
</evidence>
<organism evidence="12 13">
    <name type="scientific">Sphaeroforma arctica JP610</name>
    <dbReference type="NCBI Taxonomy" id="667725"/>
    <lineage>
        <taxon>Eukaryota</taxon>
        <taxon>Ichthyosporea</taxon>
        <taxon>Ichthyophonida</taxon>
        <taxon>Sphaeroforma</taxon>
    </lineage>
</organism>
<dbReference type="EMBL" id="KQ241681">
    <property type="protein sequence ID" value="KNC85849.1"/>
    <property type="molecule type" value="Genomic_DNA"/>
</dbReference>
<dbReference type="SUPFAM" id="SSF53474">
    <property type="entry name" value="alpha/beta-Hydrolases"/>
    <property type="match status" value="1"/>
</dbReference>
<feature type="domain" description="AB hydrolase-1" evidence="11">
    <location>
        <begin position="45"/>
        <end position="310"/>
    </location>
</feature>
<sequence>MSQAQQDNADRRGLYPPIEPYMSEMIQMDDIHNVYWEVCGNKEGKPVIFCHGGPGGGCSSFDRQWFNPDKYMIVLFDQRGAGRSTPHANLENNTTQHLIADMEVIRKKLGIEKWQVFGGSWGSTLSLAYAEEHPDKVTELVLRGIFTLRRSELETFYDNKGGIQHLFPEAWEGFVKPIPVEERDDMIAAYGKRLFSDDEHVRLTCAKAWSQWEGATSKLLPDPKFVDHYGEDKFALAFARIECHYFNQGGFYPEGHLLANAHKLSHIPTTIVNGRYDCVCPMKTAWELSKQMPHAELYIIPDAGHNSQEPGTKDRLIRATDKYADL</sequence>
<dbReference type="EC" id="3.4.11.5" evidence="8 10"/>
<dbReference type="STRING" id="667725.A0A0L0GAB5"/>
<evidence type="ECO:0000256" key="6">
    <source>
        <dbReference type="ARBA" id="ARBA00022670"/>
    </source>
</evidence>
<dbReference type="InterPro" id="IPR002410">
    <property type="entry name" value="Peptidase_S33"/>
</dbReference>
<dbReference type="GO" id="GO:0006508">
    <property type="term" value="P:proteolysis"/>
    <property type="evidence" value="ECO:0007669"/>
    <property type="project" value="UniProtKB-KW"/>
</dbReference>
<evidence type="ECO:0000256" key="2">
    <source>
        <dbReference type="ARBA" id="ARBA00004496"/>
    </source>
</evidence>
<feature type="active site" evidence="9">
    <location>
        <position position="277"/>
    </location>
</feature>
<evidence type="ECO:0000313" key="12">
    <source>
        <dbReference type="EMBL" id="KNC85849.1"/>
    </source>
</evidence>
<evidence type="ECO:0000313" key="13">
    <source>
        <dbReference type="Proteomes" id="UP000054560"/>
    </source>
</evidence>
<accession>A0A0L0GAB5</accession>
<dbReference type="RefSeq" id="XP_014159751.1">
    <property type="nucleotide sequence ID" value="XM_014304276.1"/>
</dbReference>
<evidence type="ECO:0000256" key="3">
    <source>
        <dbReference type="ARBA" id="ARBA00010088"/>
    </source>
</evidence>
<dbReference type="InterPro" id="IPR005944">
    <property type="entry name" value="Pro_iminopeptidase"/>
</dbReference>
<comment type="catalytic activity">
    <reaction evidence="1 8 10">
        <text>Release of N-terminal proline from a peptide.</text>
        <dbReference type="EC" id="3.4.11.5"/>
    </reaction>
</comment>
<dbReference type="Pfam" id="PF00561">
    <property type="entry name" value="Abhydrolase_1"/>
    <property type="match status" value="1"/>
</dbReference>
<dbReference type="AlphaFoldDB" id="A0A0L0GAB5"/>
<dbReference type="InterPro" id="IPR029058">
    <property type="entry name" value="AB_hydrolase_fold"/>
</dbReference>
<gene>
    <name evidence="12" type="ORF">SARC_01995</name>
</gene>
<keyword evidence="4 8" id="KW-0031">Aminopeptidase</keyword>
<evidence type="ECO:0000256" key="7">
    <source>
        <dbReference type="ARBA" id="ARBA00022801"/>
    </source>
</evidence>
<evidence type="ECO:0000256" key="4">
    <source>
        <dbReference type="ARBA" id="ARBA00022438"/>
    </source>
</evidence>
<dbReference type="NCBIfam" id="TIGR01249">
    <property type="entry name" value="pro_imino_pep_1"/>
    <property type="match status" value="1"/>
</dbReference>
<comment type="similarity">
    <text evidence="3 8 10">Belongs to the peptidase S33 family.</text>
</comment>
<keyword evidence="7 8" id="KW-0378">Hydrolase</keyword>
<dbReference type="GeneID" id="25902499"/>
<dbReference type="Proteomes" id="UP000054560">
    <property type="component" value="Unassembled WGS sequence"/>
</dbReference>